<dbReference type="STRING" id="651662.SAMN04488069_104256"/>
<name>A0A1H3FX94_9BACT</name>
<dbReference type="EMBL" id="FNOV01000004">
    <property type="protein sequence ID" value="SDX95465.1"/>
    <property type="molecule type" value="Genomic_DNA"/>
</dbReference>
<protein>
    <submittedName>
        <fullName evidence="2">Uncharacterized protein</fullName>
    </submittedName>
</protein>
<evidence type="ECO:0000313" key="3">
    <source>
        <dbReference type="Proteomes" id="UP000199249"/>
    </source>
</evidence>
<organism evidence="2 3">
    <name type="scientific">Hymenobacter psychrophilus</name>
    <dbReference type="NCBI Taxonomy" id="651662"/>
    <lineage>
        <taxon>Bacteria</taxon>
        <taxon>Pseudomonadati</taxon>
        <taxon>Bacteroidota</taxon>
        <taxon>Cytophagia</taxon>
        <taxon>Cytophagales</taxon>
        <taxon>Hymenobacteraceae</taxon>
        <taxon>Hymenobacter</taxon>
    </lineage>
</organism>
<gene>
    <name evidence="2" type="ORF">SAMN04488069_104256</name>
</gene>
<feature type="signal peptide" evidence="1">
    <location>
        <begin position="1"/>
        <end position="25"/>
    </location>
</feature>
<sequence>MRPNLYVALAFLAALTTACSGSQVAGERSSPSASTAESGSTAVVDVPALVGRNIDQLRRTLGAPKETREQAIGLDPTATQMKATRGQDWINTFERNGTTLVVTFDASSRKVRDIVLLGVDEDNLLRDANLSLTSPDYLVLPVMSPGNSTELIGMRVVARR</sequence>
<dbReference type="OrthoDB" id="883835at2"/>
<feature type="chain" id="PRO_5011467563" evidence="1">
    <location>
        <begin position="26"/>
        <end position="160"/>
    </location>
</feature>
<accession>A0A1H3FX94</accession>
<dbReference type="PROSITE" id="PS51257">
    <property type="entry name" value="PROKAR_LIPOPROTEIN"/>
    <property type="match status" value="1"/>
</dbReference>
<keyword evidence="1" id="KW-0732">Signal</keyword>
<dbReference type="AlphaFoldDB" id="A0A1H3FX94"/>
<reference evidence="3" key="1">
    <citation type="submission" date="2016-10" db="EMBL/GenBank/DDBJ databases">
        <authorList>
            <person name="Varghese N."/>
            <person name="Submissions S."/>
        </authorList>
    </citation>
    <scope>NUCLEOTIDE SEQUENCE [LARGE SCALE GENOMIC DNA]</scope>
    <source>
        <strain evidence="3">CGMCC 1.8975</strain>
    </source>
</reference>
<proteinExistence type="predicted"/>
<evidence type="ECO:0000256" key="1">
    <source>
        <dbReference type="SAM" id="SignalP"/>
    </source>
</evidence>
<evidence type="ECO:0000313" key="2">
    <source>
        <dbReference type="EMBL" id="SDX95465.1"/>
    </source>
</evidence>
<dbReference type="Proteomes" id="UP000199249">
    <property type="component" value="Unassembled WGS sequence"/>
</dbReference>
<keyword evidence="3" id="KW-1185">Reference proteome</keyword>
<dbReference type="RefSeq" id="WP_092738943.1">
    <property type="nucleotide sequence ID" value="NZ_FNOV01000004.1"/>
</dbReference>